<keyword evidence="3" id="KW-1185">Reference proteome</keyword>
<dbReference type="AlphaFoldDB" id="A0A1J0WIT4"/>
<feature type="transmembrane region" description="Helical" evidence="1">
    <location>
        <begin position="43"/>
        <end position="61"/>
    </location>
</feature>
<feature type="transmembrane region" description="Helical" evidence="1">
    <location>
        <begin position="6"/>
        <end position="31"/>
    </location>
</feature>
<organism evidence="2 3">
    <name type="scientific">Sulfitobacter alexandrii</name>
    <dbReference type="NCBI Taxonomy" id="1917485"/>
    <lineage>
        <taxon>Bacteria</taxon>
        <taxon>Pseudomonadati</taxon>
        <taxon>Pseudomonadota</taxon>
        <taxon>Alphaproteobacteria</taxon>
        <taxon>Rhodobacterales</taxon>
        <taxon>Roseobacteraceae</taxon>
        <taxon>Sulfitobacter</taxon>
    </lineage>
</organism>
<dbReference type="Proteomes" id="UP000181897">
    <property type="component" value="Chromosome"/>
</dbReference>
<feature type="transmembrane region" description="Helical" evidence="1">
    <location>
        <begin position="100"/>
        <end position="120"/>
    </location>
</feature>
<dbReference type="OrthoDB" id="9815686at2"/>
<dbReference type="InterPro" id="IPR018750">
    <property type="entry name" value="DUF2306_membrane"/>
</dbReference>
<feature type="transmembrane region" description="Helical" evidence="1">
    <location>
        <begin position="67"/>
        <end position="88"/>
    </location>
</feature>
<evidence type="ECO:0000256" key="1">
    <source>
        <dbReference type="SAM" id="Phobius"/>
    </source>
</evidence>
<dbReference type="Pfam" id="PF10067">
    <property type="entry name" value="DUF2306"/>
    <property type="match status" value="1"/>
</dbReference>
<keyword evidence="1" id="KW-1133">Transmembrane helix</keyword>
<dbReference type="EMBL" id="CP018076">
    <property type="protein sequence ID" value="APE44213.1"/>
    <property type="molecule type" value="Genomic_DNA"/>
</dbReference>
<proteinExistence type="predicted"/>
<evidence type="ECO:0008006" key="4">
    <source>
        <dbReference type="Google" id="ProtNLM"/>
    </source>
</evidence>
<keyword evidence="1" id="KW-0812">Transmembrane</keyword>
<evidence type="ECO:0000313" key="2">
    <source>
        <dbReference type="EMBL" id="APE44213.1"/>
    </source>
</evidence>
<dbReference type="RefSeq" id="WP_071972554.1">
    <property type="nucleotide sequence ID" value="NZ_CP018076.1"/>
</dbReference>
<reference evidence="2 3" key="1">
    <citation type="submission" date="2016-11" db="EMBL/GenBank/DDBJ databases">
        <title>Complete genome sequence of Sulfitobacter sp. AM1-D1, a toxic bacteria associated with marine dinoflagellate Alexandrium minutum in East China Sea.</title>
        <authorList>
            <person name="Yang Q."/>
            <person name="Zhang X."/>
            <person name="Tian X."/>
        </authorList>
    </citation>
    <scope>NUCLEOTIDE SEQUENCE [LARGE SCALE GENOMIC DNA]</scope>
    <source>
        <strain evidence="2 3">AM1-D1</strain>
    </source>
</reference>
<dbReference type="KEGG" id="suam:BOO69_12995"/>
<gene>
    <name evidence="2" type="ORF">BOO69_12995</name>
</gene>
<accession>A0A1J0WIT4</accession>
<sequence>MSFDPLFAAPFVVQLHALMALAAVALTLFILALRKGRRLHRTLGWLWVLMMAAVALSSFWINEARWIGPFGPIHALSVVTLIALFGGVRAARGHDRRRHARIMLSLVLGALVIAGGFTLLPGRIMHAVVFGA</sequence>
<evidence type="ECO:0000313" key="3">
    <source>
        <dbReference type="Proteomes" id="UP000181897"/>
    </source>
</evidence>
<name>A0A1J0WIT4_9RHOB</name>
<keyword evidence="1" id="KW-0472">Membrane</keyword>
<protein>
    <recommendedName>
        <fullName evidence="4">DUF2306 domain-containing protein</fullName>
    </recommendedName>
</protein>